<keyword evidence="2" id="KW-1185">Reference proteome</keyword>
<organism evidence="1 2">
    <name type="scientific">Pectobacterium phage vB_PcaM_CBB</name>
    <dbReference type="NCBI Taxonomy" id="2772511"/>
    <lineage>
        <taxon>Viruses</taxon>
        <taxon>Duplodnaviria</taxon>
        <taxon>Heunggongvirae</taxon>
        <taxon>Uroviricota</taxon>
        <taxon>Caudoviricetes</taxon>
        <taxon>Mimasvirus</taxon>
        <taxon>Mimasvirus CBB</taxon>
    </lineage>
</organism>
<name>A0A1L2CVD6_9CAUD</name>
<gene>
    <name evidence="1" type="ORF">CBB_403</name>
</gene>
<sequence length="118" mass="14275">MEIDFKLVREITHDLEMNGRQYIIRCRKIDEMKNDGTYDVKHGQDLQYFHIVSSMGNAVLEKIFMYFELRHLSDELEKAFRENVEKAYAEYKERLTHSGFLTEMDRKYCLNFYNKTAE</sequence>
<proteinExistence type="predicted"/>
<protein>
    <submittedName>
        <fullName evidence="1">Uncharacterized protein</fullName>
    </submittedName>
</protein>
<dbReference type="EMBL" id="KU574722">
    <property type="protein sequence ID" value="AMM43966.1"/>
    <property type="molecule type" value="Genomic_DNA"/>
</dbReference>
<dbReference type="Proteomes" id="UP000223891">
    <property type="component" value="Segment"/>
</dbReference>
<evidence type="ECO:0000313" key="1">
    <source>
        <dbReference type="EMBL" id="AMM43966.1"/>
    </source>
</evidence>
<evidence type="ECO:0000313" key="2">
    <source>
        <dbReference type="Proteomes" id="UP000223891"/>
    </source>
</evidence>
<reference evidence="2" key="1">
    <citation type="submission" date="2016-01" db="EMBL/GenBank/DDBJ databases">
        <title>Isolation and Characterization of Enterobacteria phage CBB.</title>
        <authorList>
            <person name="Buttimer C.T.H."/>
            <person name="Hendrix H."/>
            <person name="Alexandre H."/>
            <person name="O'Mahony J."/>
            <person name="Lavigne R."/>
            <person name="Coffey A."/>
        </authorList>
    </citation>
    <scope>NUCLEOTIDE SEQUENCE [LARGE SCALE GENOMIC DNA]</scope>
</reference>
<accession>A0A1L2CVD6</accession>